<keyword evidence="1" id="KW-0732">Signal</keyword>
<dbReference type="AlphaFoldDB" id="A0A4Y8MGT2"/>
<dbReference type="Proteomes" id="UP000297385">
    <property type="component" value="Unassembled WGS sequence"/>
</dbReference>
<gene>
    <name evidence="3" type="ORF">E2553_44095</name>
</gene>
<evidence type="ECO:0000313" key="3">
    <source>
        <dbReference type="EMBL" id="TFE36657.1"/>
    </source>
</evidence>
<protein>
    <recommendedName>
        <fullName evidence="2">MoaF-like domain-containing protein</fullName>
    </recommendedName>
</protein>
<dbReference type="InterPro" id="IPR053892">
    <property type="entry name" value="MoaF-like"/>
</dbReference>
<feature type="chain" id="PRO_5021278573" description="MoaF-like domain-containing protein" evidence="1">
    <location>
        <begin position="21"/>
        <end position="137"/>
    </location>
</feature>
<evidence type="ECO:0000259" key="2">
    <source>
        <dbReference type="Pfam" id="PF22036"/>
    </source>
</evidence>
<proteinExistence type="predicted"/>
<feature type="signal peptide" evidence="1">
    <location>
        <begin position="1"/>
        <end position="20"/>
    </location>
</feature>
<organism evidence="3 4">
    <name type="scientific">Paraburkholderia dipogonis</name>
    <dbReference type="NCBI Taxonomy" id="1211383"/>
    <lineage>
        <taxon>Bacteria</taxon>
        <taxon>Pseudomonadati</taxon>
        <taxon>Pseudomonadota</taxon>
        <taxon>Betaproteobacteria</taxon>
        <taxon>Burkholderiales</taxon>
        <taxon>Burkholderiaceae</taxon>
        <taxon>Paraburkholderia</taxon>
    </lineage>
</organism>
<dbReference type="EMBL" id="SNVI01000008">
    <property type="protein sequence ID" value="TFE36657.1"/>
    <property type="molecule type" value="Genomic_DNA"/>
</dbReference>
<dbReference type="Gene3D" id="2.40.128.20">
    <property type="match status" value="1"/>
</dbReference>
<name>A0A4Y8MGT2_9BURK</name>
<dbReference type="Pfam" id="PF22036">
    <property type="entry name" value="MoaF_like"/>
    <property type="match status" value="1"/>
</dbReference>
<reference evidence="3 4" key="1">
    <citation type="submission" date="2019-03" db="EMBL/GenBank/DDBJ databases">
        <title>Complete Genome Sequence of Paraburkholderia dipogonis ICMP 19430T, a Nitrogen-fixing Symbiont of the South African Invasive Legume Dipogon lignosus in New Zealand.</title>
        <authorList>
            <person name="De Meyer S.E."/>
        </authorList>
    </citation>
    <scope>NUCLEOTIDE SEQUENCE [LARGE SCALE GENOMIC DNA]</scope>
    <source>
        <strain evidence="3 4">ICMP 19430</strain>
    </source>
</reference>
<feature type="domain" description="MoaF-like" evidence="2">
    <location>
        <begin position="44"/>
        <end position="134"/>
    </location>
</feature>
<comment type="caution">
    <text evidence="3">The sequence shown here is derived from an EMBL/GenBank/DDBJ whole genome shotgun (WGS) entry which is preliminary data.</text>
</comment>
<evidence type="ECO:0000256" key="1">
    <source>
        <dbReference type="SAM" id="SignalP"/>
    </source>
</evidence>
<sequence length="137" mass="15173">MKLHQFAALAFFASIGLAHAAESSDIAPDPHVVDIVAPTDFPPAGHSYAVDFGKQKFRLDFKSSSEMTFTSPDGKNTQTVQITVTRIRPDVYLVFWSRKAGQYVVHVEDFGRRVAYSNIFLPDGSVQRLKGTLTPID</sequence>
<dbReference type="InterPro" id="IPR012674">
    <property type="entry name" value="Calycin"/>
</dbReference>
<dbReference type="RefSeq" id="WP_121311276.1">
    <property type="nucleotide sequence ID" value="NZ_SNVI01000008.1"/>
</dbReference>
<accession>A0A4Y8MGT2</accession>
<evidence type="ECO:0000313" key="4">
    <source>
        <dbReference type="Proteomes" id="UP000297385"/>
    </source>
</evidence>